<dbReference type="EMBL" id="AZBU02000015">
    <property type="protein sequence ID" value="TKR57574.1"/>
    <property type="molecule type" value="Genomic_DNA"/>
</dbReference>
<reference evidence="2 3" key="2">
    <citation type="journal article" date="2019" name="G3 (Bethesda)">
        <title>Hybrid Assembly of the Genome of the Entomopathogenic Nematode Steinernema carpocapsae Identifies the X-Chromosome.</title>
        <authorList>
            <person name="Serra L."/>
            <person name="Macchietto M."/>
            <person name="Macias-Munoz A."/>
            <person name="McGill C.J."/>
            <person name="Rodriguez I.M."/>
            <person name="Rodriguez B."/>
            <person name="Murad R."/>
            <person name="Mortazavi A."/>
        </authorList>
    </citation>
    <scope>NUCLEOTIDE SEQUENCE [LARGE SCALE GENOMIC DNA]</scope>
    <source>
        <strain evidence="2 3">ALL</strain>
    </source>
</reference>
<keyword evidence="1" id="KW-0812">Transmembrane</keyword>
<keyword evidence="1" id="KW-1133">Transmembrane helix</keyword>
<gene>
    <name evidence="2" type="ORF">L596_030818</name>
</gene>
<keyword evidence="3" id="KW-1185">Reference proteome</keyword>
<organism evidence="2 3">
    <name type="scientific">Steinernema carpocapsae</name>
    <name type="common">Entomopathogenic nematode</name>
    <dbReference type="NCBI Taxonomy" id="34508"/>
    <lineage>
        <taxon>Eukaryota</taxon>
        <taxon>Metazoa</taxon>
        <taxon>Ecdysozoa</taxon>
        <taxon>Nematoda</taxon>
        <taxon>Chromadorea</taxon>
        <taxon>Rhabditida</taxon>
        <taxon>Tylenchina</taxon>
        <taxon>Panagrolaimomorpha</taxon>
        <taxon>Strongyloidoidea</taxon>
        <taxon>Steinernematidae</taxon>
        <taxon>Steinernema</taxon>
    </lineage>
</organism>
<dbReference type="AlphaFoldDB" id="A0A4U5LNX8"/>
<reference evidence="2 3" key="1">
    <citation type="journal article" date="2015" name="Genome Biol.">
        <title>Comparative genomics of Steinernema reveals deeply conserved gene regulatory networks.</title>
        <authorList>
            <person name="Dillman A.R."/>
            <person name="Macchietto M."/>
            <person name="Porter C.F."/>
            <person name="Rogers A."/>
            <person name="Williams B."/>
            <person name="Antoshechkin I."/>
            <person name="Lee M.M."/>
            <person name="Goodwin Z."/>
            <person name="Lu X."/>
            <person name="Lewis E.E."/>
            <person name="Goodrich-Blair H."/>
            <person name="Stock S.P."/>
            <person name="Adams B.J."/>
            <person name="Sternberg P.W."/>
            <person name="Mortazavi A."/>
        </authorList>
    </citation>
    <scope>NUCLEOTIDE SEQUENCE [LARGE SCALE GENOMIC DNA]</scope>
    <source>
        <strain evidence="2 3">ALL</strain>
    </source>
</reference>
<keyword evidence="1" id="KW-0472">Membrane</keyword>
<feature type="transmembrane region" description="Helical" evidence="1">
    <location>
        <begin position="29"/>
        <end position="51"/>
    </location>
</feature>
<dbReference type="Proteomes" id="UP000298663">
    <property type="component" value="Unassembled WGS sequence"/>
</dbReference>
<proteinExistence type="predicted"/>
<sequence>MLEQIDEEPAEAEFEKSTRKERFKRKLRIILPHVGLVFLSTLYTLLGAYVFHRIEMPYEIHIREVTAQRVHQLKSESIKTLWNLALDNETTYDNWSQLAHTQ</sequence>
<evidence type="ECO:0000256" key="1">
    <source>
        <dbReference type="SAM" id="Phobius"/>
    </source>
</evidence>
<comment type="caution">
    <text evidence="2">The sequence shown here is derived from an EMBL/GenBank/DDBJ whole genome shotgun (WGS) entry which is preliminary data.</text>
</comment>
<evidence type="ECO:0000313" key="2">
    <source>
        <dbReference type="EMBL" id="TKR57574.1"/>
    </source>
</evidence>
<dbReference type="Gene3D" id="1.10.287.70">
    <property type="match status" value="1"/>
</dbReference>
<dbReference type="OrthoDB" id="5821554at2759"/>
<protein>
    <submittedName>
        <fullName evidence="2">Uncharacterized protein</fullName>
    </submittedName>
</protein>
<accession>A0A4U5LNX8</accession>
<name>A0A4U5LNX8_STECR</name>
<evidence type="ECO:0000313" key="3">
    <source>
        <dbReference type="Proteomes" id="UP000298663"/>
    </source>
</evidence>